<dbReference type="Proteomes" id="UP000886878">
    <property type="component" value="Unassembled WGS sequence"/>
</dbReference>
<dbReference type="Pfam" id="PF03352">
    <property type="entry name" value="Adenine_glyco"/>
    <property type="match status" value="1"/>
</dbReference>
<reference evidence="2" key="2">
    <citation type="submission" date="2021-04" db="EMBL/GenBank/DDBJ databases">
        <authorList>
            <person name="Gilroy R."/>
        </authorList>
    </citation>
    <scope>NUCLEOTIDE SEQUENCE</scope>
    <source>
        <strain evidence="2">ChiHejej3B27-2180</strain>
    </source>
</reference>
<comment type="caution">
    <text evidence="2">The sequence shown here is derived from an EMBL/GenBank/DDBJ whole genome shotgun (WGS) entry which is preliminary data.</text>
</comment>
<dbReference type="PANTHER" id="PTHR30037:SF4">
    <property type="entry name" value="DNA-3-METHYLADENINE GLYCOSYLASE I"/>
    <property type="match status" value="1"/>
</dbReference>
<dbReference type="AlphaFoldDB" id="A0A9D1U2Z3"/>
<dbReference type="SUPFAM" id="SSF48150">
    <property type="entry name" value="DNA-glycosylase"/>
    <property type="match status" value="1"/>
</dbReference>
<feature type="transmembrane region" description="Helical" evidence="1">
    <location>
        <begin position="157"/>
        <end position="176"/>
    </location>
</feature>
<protein>
    <submittedName>
        <fullName evidence="2">DNA-3-methyladenine glycosylase I</fullName>
    </submittedName>
</protein>
<organism evidence="2 3">
    <name type="scientific">Candidatus Limosilactobacillus merdipullorum</name>
    <dbReference type="NCBI Taxonomy" id="2838653"/>
    <lineage>
        <taxon>Bacteria</taxon>
        <taxon>Bacillati</taxon>
        <taxon>Bacillota</taxon>
        <taxon>Bacilli</taxon>
        <taxon>Lactobacillales</taxon>
        <taxon>Lactobacillaceae</taxon>
        <taxon>Limosilactobacillus</taxon>
    </lineage>
</organism>
<evidence type="ECO:0000313" key="2">
    <source>
        <dbReference type="EMBL" id="HIW70288.1"/>
    </source>
</evidence>
<name>A0A9D1U2Z3_9LACO</name>
<dbReference type="InterPro" id="IPR005019">
    <property type="entry name" value="Adenine_glyco"/>
</dbReference>
<reference evidence="2" key="1">
    <citation type="journal article" date="2021" name="PeerJ">
        <title>Extensive microbial diversity within the chicken gut microbiome revealed by metagenomics and culture.</title>
        <authorList>
            <person name="Gilroy R."/>
            <person name="Ravi A."/>
            <person name="Getino M."/>
            <person name="Pursley I."/>
            <person name="Horton D.L."/>
            <person name="Alikhan N.F."/>
            <person name="Baker D."/>
            <person name="Gharbi K."/>
            <person name="Hall N."/>
            <person name="Watson M."/>
            <person name="Adriaenssens E.M."/>
            <person name="Foster-Nyarko E."/>
            <person name="Jarju S."/>
            <person name="Secka A."/>
            <person name="Antonio M."/>
            <person name="Oren A."/>
            <person name="Chaudhuri R.R."/>
            <person name="La Ragione R."/>
            <person name="Hildebrand F."/>
            <person name="Pallen M.J."/>
        </authorList>
    </citation>
    <scope>NUCLEOTIDE SEQUENCE</scope>
    <source>
        <strain evidence="2">ChiHejej3B27-2180</strain>
    </source>
</reference>
<proteinExistence type="predicted"/>
<evidence type="ECO:0000313" key="3">
    <source>
        <dbReference type="Proteomes" id="UP000886878"/>
    </source>
</evidence>
<dbReference type="InterPro" id="IPR011257">
    <property type="entry name" value="DNA_glycosylase"/>
</dbReference>
<dbReference type="PANTHER" id="PTHR30037">
    <property type="entry name" value="DNA-3-METHYLADENINE GLYCOSYLASE 1"/>
    <property type="match status" value="1"/>
</dbReference>
<dbReference type="GO" id="GO:0008725">
    <property type="term" value="F:DNA-3-methyladenine glycosylase activity"/>
    <property type="evidence" value="ECO:0007669"/>
    <property type="project" value="InterPro"/>
</dbReference>
<accession>A0A9D1U2Z3</accession>
<dbReference type="InterPro" id="IPR052891">
    <property type="entry name" value="DNA-3mA_glycosylase"/>
</dbReference>
<keyword evidence="1" id="KW-1133">Transmembrane helix</keyword>
<dbReference type="GO" id="GO:0006284">
    <property type="term" value="P:base-excision repair"/>
    <property type="evidence" value="ECO:0007669"/>
    <property type="project" value="InterPro"/>
</dbReference>
<keyword evidence="1" id="KW-0812">Transmembrane</keyword>
<keyword evidence="1" id="KW-0472">Membrane</keyword>
<dbReference type="Gene3D" id="1.10.340.30">
    <property type="entry name" value="Hypothetical protein, domain 2"/>
    <property type="match status" value="1"/>
</dbReference>
<gene>
    <name evidence="2" type="ORF">H9876_02760</name>
</gene>
<evidence type="ECO:0000256" key="1">
    <source>
        <dbReference type="SAM" id="Phobius"/>
    </source>
</evidence>
<sequence length="183" mass="21123">MTKLQRPKWAEQNDVMRDYYDHSWGIPSHDSQWLFELLSLEVFQAGLSWNGVWQKRDAFRQAFANFAVDRVAAMGQDDYHRLMANEAIIRNQRKIMSTIRNAQTICRLNKEQGINFAQYCWSLVGHQQQPSPIENNDHLPAKTDLSIRVSRQMKRDGFSGVGPVVAMSFLCAAGLIDVRHEKN</sequence>
<dbReference type="EMBL" id="DXGK01000052">
    <property type="protein sequence ID" value="HIW70288.1"/>
    <property type="molecule type" value="Genomic_DNA"/>
</dbReference>